<keyword evidence="1" id="KW-1015">Disulfide bond</keyword>
<evidence type="ECO:0000313" key="6">
    <source>
        <dbReference type="Proteomes" id="UP000299084"/>
    </source>
</evidence>
<evidence type="ECO:0000259" key="4">
    <source>
        <dbReference type="PROSITE" id="PS50869"/>
    </source>
</evidence>
<dbReference type="PROSITE" id="PS50869">
    <property type="entry name" value="BRICHOS"/>
    <property type="match status" value="1"/>
</dbReference>
<evidence type="ECO:0000313" key="5">
    <source>
        <dbReference type="EMBL" id="KAB1251889.1"/>
    </source>
</evidence>
<evidence type="ECO:0000256" key="1">
    <source>
        <dbReference type="ARBA" id="ARBA00023157"/>
    </source>
</evidence>
<organism evidence="5 6">
    <name type="scientific">Camelus dromedarius</name>
    <name type="common">Dromedary</name>
    <name type="synonym">Arabian camel</name>
    <dbReference type="NCBI Taxonomy" id="9838"/>
    <lineage>
        <taxon>Eukaryota</taxon>
        <taxon>Metazoa</taxon>
        <taxon>Chordata</taxon>
        <taxon>Craniata</taxon>
        <taxon>Vertebrata</taxon>
        <taxon>Euteleostomi</taxon>
        <taxon>Mammalia</taxon>
        <taxon>Eutheria</taxon>
        <taxon>Laurasiatheria</taxon>
        <taxon>Artiodactyla</taxon>
        <taxon>Tylopoda</taxon>
        <taxon>Camelidae</taxon>
        <taxon>Camelus</taxon>
    </lineage>
</organism>
<dbReference type="Pfam" id="PF04089">
    <property type="entry name" value="BRICHOS"/>
    <property type="match status" value="1"/>
</dbReference>
<keyword evidence="6" id="KW-1185">Reference proteome</keyword>
<protein>
    <submittedName>
        <fullName evidence="5">BRICHOS domain-containing protein 5</fullName>
    </submittedName>
</protein>
<name>A0A5N4BZ63_CAMDR</name>
<dbReference type="AlphaFoldDB" id="A0A5N4BZ63"/>
<reference evidence="5 6" key="1">
    <citation type="journal article" date="2019" name="Mol. Ecol. Resour.">
        <title>Improving Illumina assemblies with Hi-C and long reads: an example with the North African dromedary.</title>
        <authorList>
            <person name="Elbers J.P."/>
            <person name="Rogers M.F."/>
            <person name="Perelman P.L."/>
            <person name="Proskuryakova A.A."/>
            <person name="Serdyukova N.A."/>
            <person name="Johnson W.E."/>
            <person name="Horin P."/>
            <person name="Corander J."/>
            <person name="Murphy D."/>
            <person name="Burger P.A."/>
        </authorList>
    </citation>
    <scope>NUCLEOTIDE SEQUENCE [LARGE SCALE GENOMIC DNA]</scope>
    <source>
        <strain evidence="5">Drom800</strain>
        <tissue evidence="5">Blood</tissue>
    </source>
</reference>
<evidence type="ECO:0000256" key="3">
    <source>
        <dbReference type="SAM" id="Phobius"/>
    </source>
</evidence>
<keyword evidence="3" id="KW-0472">Membrane</keyword>
<feature type="transmembrane region" description="Helical" evidence="3">
    <location>
        <begin position="250"/>
        <end position="272"/>
    </location>
</feature>
<feature type="transmembrane region" description="Helical" evidence="3">
    <location>
        <begin position="56"/>
        <end position="79"/>
    </location>
</feature>
<dbReference type="FunFam" id="3.30.390.150:FF:000002">
    <property type="entry name" value="BRICHOS domain containing 5"/>
    <property type="match status" value="1"/>
</dbReference>
<evidence type="ECO:0000256" key="2">
    <source>
        <dbReference type="SAM" id="MobiDB-lite"/>
    </source>
</evidence>
<sequence length="274" mass="29982">MEQGSCRAESPRPGPVGPLPSLSQPVPWSLPQAPLTTVCLQVKTKPCHGGWKAPGLLLLLLLLALATAGAVAGGILGFAHSPSKPPLHMLRLTLPSPRVPRSNQTEQVDVAQNVATIRVTPAQSNHSWAVLFDGQSGYVCYRPAEHPACFLRLMEPQDRETLQLLVNTSRVRSFQPGARQRELCTTRCPSLQPQGTHSPSQDTHYAQELLAVLGSRKVDPARVGASVQHLCGKTPIYWARRAEGPQRQRLIYLCIDICFPSNICVSVCFYYLPD</sequence>
<dbReference type="STRING" id="9838.ENSCDRP00005022085"/>
<feature type="region of interest" description="Disordered" evidence="2">
    <location>
        <begin position="1"/>
        <end position="23"/>
    </location>
</feature>
<dbReference type="Gene3D" id="3.30.390.150">
    <property type="match status" value="1"/>
</dbReference>
<keyword evidence="3" id="KW-1133">Transmembrane helix</keyword>
<dbReference type="EMBL" id="JWIN03000071">
    <property type="protein sequence ID" value="KAB1251889.1"/>
    <property type="molecule type" value="Genomic_DNA"/>
</dbReference>
<keyword evidence="3" id="KW-0812">Transmembrane</keyword>
<comment type="caution">
    <text evidence="5">The sequence shown here is derived from an EMBL/GenBank/DDBJ whole genome shotgun (WGS) entry which is preliminary data.</text>
</comment>
<dbReference type="Proteomes" id="UP000299084">
    <property type="component" value="Unassembled WGS sequence"/>
</dbReference>
<gene>
    <name evidence="5" type="ORF">Cadr_000030815</name>
</gene>
<dbReference type="SMART" id="SM01039">
    <property type="entry name" value="BRICHOS"/>
    <property type="match status" value="1"/>
</dbReference>
<proteinExistence type="predicted"/>
<accession>A0A5N4BZ63</accession>
<dbReference type="InterPro" id="IPR051772">
    <property type="entry name" value="Gastrokine"/>
</dbReference>
<dbReference type="PANTHER" id="PTHR16483">
    <property type="entry name" value="GASTROKINE 1"/>
    <property type="match status" value="1"/>
</dbReference>
<dbReference type="InterPro" id="IPR007084">
    <property type="entry name" value="BRICHOS_dom"/>
</dbReference>
<feature type="domain" description="BRICHOS" evidence="4">
    <location>
        <begin position="122"/>
        <end position="239"/>
    </location>
</feature>